<dbReference type="eggNOG" id="COG0318">
    <property type="taxonomic scope" value="Bacteria"/>
</dbReference>
<sequence>MRLDQISASARPFNNKNRNEQVKKMDTGITLNPERRAAMIKSGAWNDKIITDYFDQAVASTPDREAIVGYQVTSDTRNALTYRELNDKVTRMAAGLAAMGIGKGEVVACQLPNWWQTTALHLACMRIGAILNPLMPIFRERELRFMLKHGEAKLLVIPKVFRDFDYEAMVDGIRGELPALETLLVIGGEGERSFEQRLMETPWEKQQDITSLFAERQLTADDAIQILYTSGTTGEPKGVMHTSNTLFSNVRPYADRLHLTSDDKVLMASPLAHQTGFMYGIMMPVYLGTTAILQDIWDADYVCKVIGAEKPAFTMAATPFLADLVKTAPKHEGELDSLRIFVSAGAPIPSAVVEQAGKVLKAKIVSAWGMTENGAVTMTCPEDPAERASQSDGKAMPFMEVKVTDFQGNELPAGEEGSLLVRGSSLFVGYLKRPELYGVDESGWFNTGDLARMDQDAYIRITGRTKDVVIRGGENIPVVEVENLLYKFPGIVDVALVGCPDERLGERLCAYVTLDENATDLTLEQVKTYLTEQQLSKNYLPEYLEVIEAMPRTASGKIQKFKLREQARNVRLEPNKHH</sequence>
<gene>
    <name evidence="6" type="ordered locus">HP15_4144</name>
</gene>
<dbReference type="InterPro" id="IPR042099">
    <property type="entry name" value="ANL_N_sf"/>
</dbReference>
<evidence type="ECO:0000313" key="6">
    <source>
        <dbReference type="EMBL" id="ADP99908.1"/>
    </source>
</evidence>
<evidence type="ECO:0000259" key="5">
    <source>
        <dbReference type="Pfam" id="PF13193"/>
    </source>
</evidence>
<dbReference type="InterPro" id="IPR025110">
    <property type="entry name" value="AMP-bd_C"/>
</dbReference>
<protein>
    <submittedName>
        <fullName evidence="6">Short chain acyl-CoA synthetase</fullName>
    </submittedName>
</protein>
<dbReference type="STRING" id="225937.HP15_4144"/>
<dbReference type="EMBL" id="CP001978">
    <property type="protein sequence ID" value="ADP99908.1"/>
    <property type="molecule type" value="Genomic_DNA"/>
</dbReference>
<evidence type="ECO:0000256" key="3">
    <source>
        <dbReference type="SAM" id="MobiDB-lite"/>
    </source>
</evidence>
<keyword evidence="2" id="KW-0436">Ligase</keyword>
<dbReference type="SUPFAM" id="SSF56801">
    <property type="entry name" value="Acetyl-CoA synthetase-like"/>
    <property type="match status" value="1"/>
</dbReference>
<dbReference type="KEGG" id="mad:HP15_4144"/>
<organism evidence="6 7">
    <name type="scientific">Marinobacter adhaerens (strain DSM 23420 / HP15)</name>
    <dbReference type="NCBI Taxonomy" id="225937"/>
    <lineage>
        <taxon>Bacteria</taxon>
        <taxon>Pseudomonadati</taxon>
        <taxon>Pseudomonadota</taxon>
        <taxon>Gammaproteobacteria</taxon>
        <taxon>Pseudomonadales</taxon>
        <taxon>Marinobacteraceae</taxon>
        <taxon>Marinobacter</taxon>
    </lineage>
</organism>
<dbReference type="PANTHER" id="PTHR43201">
    <property type="entry name" value="ACYL-COA SYNTHETASE"/>
    <property type="match status" value="1"/>
</dbReference>
<dbReference type="GO" id="GO:0006631">
    <property type="term" value="P:fatty acid metabolic process"/>
    <property type="evidence" value="ECO:0007669"/>
    <property type="project" value="TreeGrafter"/>
</dbReference>
<dbReference type="HOGENOM" id="CLU_000022_59_7_6"/>
<dbReference type="InterPro" id="IPR000873">
    <property type="entry name" value="AMP-dep_synth/lig_dom"/>
</dbReference>
<reference evidence="6 7" key="1">
    <citation type="journal article" date="2010" name="Stand. Genomic Sci.">
        <title>Complete genome sequence of Marinobacter adhaerens type strain (HP15), a diatom-interacting marine microorganism.</title>
        <authorList>
            <person name="Gardes A."/>
            <person name="Kaeppel E."/>
            <person name="Shehzad A."/>
            <person name="Seebah S."/>
            <person name="Teeling H."/>
            <person name="Yarza P."/>
            <person name="Glockner F.O."/>
            <person name="Grossart H.P."/>
            <person name="Ullrich M.S."/>
        </authorList>
    </citation>
    <scope>NUCLEOTIDE SEQUENCE [LARGE SCALE GENOMIC DNA]</scope>
    <source>
        <strain evidence="7">DSM 23420 / HP15</strain>
    </source>
</reference>
<feature type="compositionally biased region" description="Polar residues" evidence="3">
    <location>
        <begin position="1"/>
        <end position="16"/>
    </location>
</feature>
<dbReference type="FunFam" id="3.30.300.30:FF:000008">
    <property type="entry name" value="2,3-dihydroxybenzoate-AMP ligase"/>
    <property type="match status" value="1"/>
</dbReference>
<proteinExistence type="inferred from homology"/>
<dbReference type="AlphaFoldDB" id="E4PMK0"/>
<dbReference type="Proteomes" id="UP000007077">
    <property type="component" value="Chromosome"/>
</dbReference>
<evidence type="ECO:0000259" key="4">
    <source>
        <dbReference type="Pfam" id="PF00501"/>
    </source>
</evidence>
<dbReference type="GO" id="GO:0031956">
    <property type="term" value="F:medium-chain fatty acid-CoA ligase activity"/>
    <property type="evidence" value="ECO:0007669"/>
    <property type="project" value="TreeGrafter"/>
</dbReference>
<dbReference type="PATRIC" id="fig|225937.3.peg.4168"/>
<evidence type="ECO:0000256" key="2">
    <source>
        <dbReference type="ARBA" id="ARBA00022598"/>
    </source>
</evidence>
<dbReference type="Gene3D" id="3.40.50.12780">
    <property type="entry name" value="N-terminal domain of ligase-like"/>
    <property type="match status" value="1"/>
</dbReference>
<dbReference type="PROSITE" id="PS00455">
    <property type="entry name" value="AMP_BINDING"/>
    <property type="match status" value="1"/>
</dbReference>
<dbReference type="InterPro" id="IPR020845">
    <property type="entry name" value="AMP-binding_CS"/>
</dbReference>
<accession>E4PMK0</accession>
<dbReference type="InterPro" id="IPR045851">
    <property type="entry name" value="AMP-bd_C_sf"/>
</dbReference>
<name>E4PMK0_MARAH</name>
<evidence type="ECO:0000313" key="7">
    <source>
        <dbReference type="Proteomes" id="UP000007077"/>
    </source>
</evidence>
<evidence type="ECO:0000256" key="1">
    <source>
        <dbReference type="ARBA" id="ARBA00006432"/>
    </source>
</evidence>
<reference evidence="7" key="2">
    <citation type="submission" date="2010-02" db="EMBL/GenBank/DDBJ databases">
        <title>Complete genome sequence of Marinobacter adhaerens type strain (HP15).</title>
        <authorList>
            <person name="Gaerdes A.A.M."/>
            <person name="Kaeppel E."/>
            <person name="Shezad A."/>
            <person name="Seebah S."/>
            <person name="Teeling H."/>
            <person name="Yarza P."/>
            <person name="Gloeckner F.O."/>
            <person name="Ullrich M.S."/>
        </authorList>
    </citation>
    <scope>NUCLEOTIDE SEQUENCE [LARGE SCALE GENOMIC DNA]</scope>
    <source>
        <strain evidence="7">DSM 23420 / HP15</strain>
    </source>
</reference>
<dbReference type="Pfam" id="PF00501">
    <property type="entry name" value="AMP-binding"/>
    <property type="match status" value="1"/>
</dbReference>
<dbReference type="Pfam" id="PF13193">
    <property type="entry name" value="AMP-binding_C"/>
    <property type="match status" value="1"/>
</dbReference>
<dbReference type="PANTHER" id="PTHR43201:SF5">
    <property type="entry name" value="MEDIUM-CHAIN ACYL-COA LIGASE ACSF2, MITOCHONDRIAL"/>
    <property type="match status" value="1"/>
</dbReference>
<dbReference type="Gene3D" id="3.30.300.30">
    <property type="match status" value="1"/>
</dbReference>
<comment type="similarity">
    <text evidence="1">Belongs to the ATP-dependent AMP-binding enzyme family.</text>
</comment>
<feature type="region of interest" description="Disordered" evidence="3">
    <location>
        <begin position="1"/>
        <end position="21"/>
    </location>
</feature>
<feature type="domain" description="AMP-dependent synthetase/ligase" evidence="4">
    <location>
        <begin position="54"/>
        <end position="431"/>
    </location>
</feature>
<feature type="domain" description="AMP-binding enzyme C-terminal" evidence="5">
    <location>
        <begin position="480"/>
        <end position="557"/>
    </location>
</feature>